<accession>A0ABQ9ZRK9</accession>
<dbReference type="Proteomes" id="UP001234178">
    <property type="component" value="Unassembled WGS sequence"/>
</dbReference>
<evidence type="ECO:0000313" key="2">
    <source>
        <dbReference type="Proteomes" id="UP001234178"/>
    </source>
</evidence>
<dbReference type="EMBL" id="JAOYFB010000005">
    <property type="protein sequence ID" value="KAK4015561.1"/>
    <property type="molecule type" value="Genomic_DNA"/>
</dbReference>
<organism evidence="1 2">
    <name type="scientific">Daphnia magna</name>
    <dbReference type="NCBI Taxonomy" id="35525"/>
    <lineage>
        <taxon>Eukaryota</taxon>
        <taxon>Metazoa</taxon>
        <taxon>Ecdysozoa</taxon>
        <taxon>Arthropoda</taxon>
        <taxon>Crustacea</taxon>
        <taxon>Branchiopoda</taxon>
        <taxon>Diplostraca</taxon>
        <taxon>Cladocera</taxon>
        <taxon>Anomopoda</taxon>
        <taxon>Daphniidae</taxon>
        <taxon>Daphnia</taxon>
    </lineage>
</organism>
<protein>
    <recommendedName>
        <fullName evidence="3">Secreted protein</fullName>
    </recommendedName>
</protein>
<sequence length="72" mass="8687">MPFTHVKGLLYLMLELECLILKLECQHTTALRWYFQLRVPTFTVAFIFVTKPTNIHLPERHRFIMRLPMVNK</sequence>
<gene>
    <name evidence="1" type="ORF">OUZ56_030535</name>
</gene>
<evidence type="ECO:0000313" key="1">
    <source>
        <dbReference type="EMBL" id="KAK4015561.1"/>
    </source>
</evidence>
<name>A0ABQ9ZRK9_9CRUS</name>
<reference evidence="1 2" key="1">
    <citation type="journal article" date="2023" name="Nucleic Acids Res.">
        <title>The hologenome of Daphnia magna reveals possible DNA methylation and microbiome-mediated evolution of the host genome.</title>
        <authorList>
            <person name="Chaturvedi A."/>
            <person name="Li X."/>
            <person name="Dhandapani V."/>
            <person name="Marshall H."/>
            <person name="Kissane S."/>
            <person name="Cuenca-Cambronero M."/>
            <person name="Asole G."/>
            <person name="Calvet F."/>
            <person name="Ruiz-Romero M."/>
            <person name="Marangio P."/>
            <person name="Guigo R."/>
            <person name="Rago D."/>
            <person name="Mirbahai L."/>
            <person name="Eastwood N."/>
            <person name="Colbourne J.K."/>
            <person name="Zhou J."/>
            <person name="Mallon E."/>
            <person name="Orsini L."/>
        </authorList>
    </citation>
    <scope>NUCLEOTIDE SEQUENCE [LARGE SCALE GENOMIC DNA]</scope>
    <source>
        <strain evidence="1">LRV0_1</strain>
    </source>
</reference>
<keyword evidence="2" id="KW-1185">Reference proteome</keyword>
<comment type="caution">
    <text evidence="1">The sequence shown here is derived from an EMBL/GenBank/DDBJ whole genome shotgun (WGS) entry which is preliminary data.</text>
</comment>
<proteinExistence type="predicted"/>
<evidence type="ECO:0008006" key="3">
    <source>
        <dbReference type="Google" id="ProtNLM"/>
    </source>
</evidence>